<keyword evidence="13" id="KW-1185">Reference proteome</keyword>
<name>A0A250WVD7_9CHLO</name>
<evidence type="ECO:0000256" key="3">
    <source>
        <dbReference type="ARBA" id="ARBA00022679"/>
    </source>
</evidence>
<evidence type="ECO:0000256" key="10">
    <source>
        <dbReference type="ARBA" id="ARBA00048070"/>
    </source>
</evidence>
<keyword evidence="3" id="KW-0808">Transferase</keyword>
<evidence type="ECO:0000313" key="13">
    <source>
        <dbReference type="Proteomes" id="UP000232323"/>
    </source>
</evidence>
<dbReference type="PANTHER" id="PTHR45770">
    <property type="entry name" value="ATP-DEPENDENT 6-PHOSPHOFRUCTOKINASE 1"/>
    <property type="match status" value="1"/>
</dbReference>
<evidence type="ECO:0000256" key="6">
    <source>
        <dbReference type="ARBA" id="ARBA00022777"/>
    </source>
</evidence>
<keyword evidence="5" id="KW-0547">Nucleotide-binding</keyword>
<dbReference type="GO" id="GO:0046872">
    <property type="term" value="F:metal ion binding"/>
    <property type="evidence" value="ECO:0007669"/>
    <property type="project" value="UniProtKB-KW"/>
</dbReference>
<dbReference type="Gene3D" id="3.40.50.450">
    <property type="match status" value="1"/>
</dbReference>
<dbReference type="InterPro" id="IPR050929">
    <property type="entry name" value="PFKA"/>
</dbReference>
<feature type="domain" description="Phosphofructokinase" evidence="11">
    <location>
        <begin position="163"/>
        <end position="466"/>
    </location>
</feature>
<dbReference type="OrthoDB" id="537915at2759"/>
<comment type="catalytic activity">
    <reaction evidence="10">
        <text>beta-D-fructose 6-phosphate + ATP = beta-D-fructose 1,6-bisphosphate + ADP + H(+)</text>
        <dbReference type="Rhea" id="RHEA:16109"/>
        <dbReference type="ChEBI" id="CHEBI:15378"/>
        <dbReference type="ChEBI" id="CHEBI:30616"/>
        <dbReference type="ChEBI" id="CHEBI:32966"/>
        <dbReference type="ChEBI" id="CHEBI:57634"/>
        <dbReference type="ChEBI" id="CHEBI:456216"/>
        <dbReference type="EC" id="2.7.1.11"/>
    </reaction>
</comment>
<gene>
    <name evidence="12" type="ORF">CEUSTIGMA_g2251.t1</name>
</gene>
<evidence type="ECO:0000256" key="5">
    <source>
        <dbReference type="ARBA" id="ARBA00022741"/>
    </source>
</evidence>
<dbReference type="GO" id="GO:0005737">
    <property type="term" value="C:cytoplasm"/>
    <property type="evidence" value="ECO:0007669"/>
    <property type="project" value="UniProtKB-ARBA"/>
</dbReference>
<keyword evidence="6" id="KW-0418">Kinase</keyword>
<comment type="caution">
    <text evidence="12">The sequence shown here is derived from an EMBL/GenBank/DDBJ whole genome shotgun (WGS) entry which is preliminary data.</text>
</comment>
<dbReference type="UniPathway" id="UPA00109">
    <property type="reaction ID" value="UER00182"/>
</dbReference>
<evidence type="ECO:0000313" key="12">
    <source>
        <dbReference type="EMBL" id="GAX74804.1"/>
    </source>
</evidence>
<dbReference type="Pfam" id="PF00365">
    <property type="entry name" value="PFK"/>
    <property type="match status" value="1"/>
</dbReference>
<keyword evidence="7" id="KW-0067">ATP-binding</keyword>
<protein>
    <recommendedName>
        <fullName evidence="11">Phosphofructokinase domain-containing protein</fullName>
    </recommendedName>
</protein>
<dbReference type="NCBIfam" id="NF005301">
    <property type="entry name" value="PRK06830.1"/>
    <property type="match status" value="1"/>
</dbReference>
<accession>A0A250WVD7</accession>
<keyword evidence="8" id="KW-0460">Magnesium</keyword>
<evidence type="ECO:0000256" key="1">
    <source>
        <dbReference type="ARBA" id="ARBA00001946"/>
    </source>
</evidence>
<comment type="cofactor">
    <cofactor evidence="1">
        <name>Mg(2+)</name>
        <dbReference type="ChEBI" id="CHEBI:18420"/>
    </cofactor>
</comment>
<dbReference type="EMBL" id="BEGY01000009">
    <property type="protein sequence ID" value="GAX74804.1"/>
    <property type="molecule type" value="Genomic_DNA"/>
</dbReference>
<proteinExistence type="predicted"/>
<dbReference type="Proteomes" id="UP000232323">
    <property type="component" value="Unassembled WGS sequence"/>
</dbReference>
<dbReference type="AlphaFoldDB" id="A0A250WVD7"/>
<dbReference type="GO" id="GO:0006002">
    <property type="term" value="P:fructose 6-phosphate metabolic process"/>
    <property type="evidence" value="ECO:0007669"/>
    <property type="project" value="InterPro"/>
</dbReference>
<evidence type="ECO:0000256" key="2">
    <source>
        <dbReference type="ARBA" id="ARBA00002659"/>
    </source>
</evidence>
<evidence type="ECO:0000256" key="9">
    <source>
        <dbReference type="ARBA" id="ARBA00023152"/>
    </source>
</evidence>
<comment type="function">
    <text evidence="2">Catalyzes the phosphorylation of D-fructose 6-phosphate to fructose 1,6-bisphosphate by ATP, the first committing step of glycolysis.</text>
</comment>
<dbReference type="GO" id="GO:0003872">
    <property type="term" value="F:6-phosphofructokinase activity"/>
    <property type="evidence" value="ECO:0007669"/>
    <property type="project" value="UniProtKB-EC"/>
</dbReference>
<reference evidence="12 13" key="1">
    <citation type="submission" date="2017-08" db="EMBL/GenBank/DDBJ databases">
        <title>Acidophilic green algal genome provides insights into adaptation to an acidic environment.</title>
        <authorList>
            <person name="Hirooka S."/>
            <person name="Hirose Y."/>
            <person name="Kanesaki Y."/>
            <person name="Higuchi S."/>
            <person name="Fujiwara T."/>
            <person name="Onuma R."/>
            <person name="Era A."/>
            <person name="Ohbayashi R."/>
            <person name="Uzuka A."/>
            <person name="Nozaki H."/>
            <person name="Yoshikawa H."/>
            <person name="Miyagishima S.Y."/>
        </authorList>
    </citation>
    <scope>NUCLEOTIDE SEQUENCE [LARGE SCALE GENOMIC DNA]</scope>
    <source>
        <strain evidence="12 13">NIES-2499</strain>
    </source>
</reference>
<sequence>MSLPTHKMKNFKSSNLKCRTPQLYAVNIVKPSSQVSERARLRVEWRLASAVQQPECLASLDVMPVGSSEETLDVPNIRDRLNPRPSPFIRSNNFGGGFVSDMDRVALNSMKYGSLESAGAVKSLAVGLDADLDASQGGRALPPWSIRAGARETIYFDPSQVTAAIVTCGGLCPGLNDVVAGIVNKLDTYGVPEGKILGIKYGFKGFYDPEHKPVILTKKTVDGIQLQGGTILGTSRGGANIKEIVKRIDMWGIDMLFVVGGNGGNAGANAINAMCQQNDVNCCVVGVPKSIDNDILLIDRCFGFDTAVEESQRALLAAKVEASSARNGIGLVKLMGRQSGFIALQASMASGVVDAVLIPEIPFTLKGPNGLLEYLNGVIKNKGHCVVCVAEGAGQDLLEEGGNLGKDASGNPILKDIGLYLRSEFKKFFKEGDIKYIDPTYMIRAIPTTSNDRIYCKILAHNAVHAAFAGYTGLTVGLVNTHYVYLPIPVVIQAPRRVDPRGKAWNRLRATIGQPNFY</sequence>
<dbReference type="InterPro" id="IPR022953">
    <property type="entry name" value="ATP_PFK"/>
</dbReference>
<evidence type="ECO:0000256" key="8">
    <source>
        <dbReference type="ARBA" id="ARBA00022842"/>
    </source>
</evidence>
<evidence type="ECO:0000259" key="11">
    <source>
        <dbReference type="Pfam" id="PF00365"/>
    </source>
</evidence>
<organism evidence="12 13">
    <name type="scientific">Chlamydomonas eustigma</name>
    <dbReference type="NCBI Taxonomy" id="1157962"/>
    <lineage>
        <taxon>Eukaryota</taxon>
        <taxon>Viridiplantae</taxon>
        <taxon>Chlorophyta</taxon>
        <taxon>core chlorophytes</taxon>
        <taxon>Chlorophyceae</taxon>
        <taxon>CS clade</taxon>
        <taxon>Chlamydomonadales</taxon>
        <taxon>Chlamydomonadaceae</taxon>
        <taxon>Chlamydomonas</taxon>
    </lineage>
</organism>
<dbReference type="FunFam" id="3.40.50.450:FF:000002">
    <property type="entry name" value="ATP-dependent 6-phosphofructokinase"/>
    <property type="match status" value="1"/>
</dbReference>
<evidence type="ECO:0000256" key="4">
    <source>
        <dbReference type="ARBA" id="ARBA00022723"/>
    </source>
</evidence>
<dbReference type="GO" id="GO:0005524">
    <property type="term" value="F:ATP binding"/>
    <property type="evidence" value="ECO:0007669"/>
    <property type="project" value="UniProtKB-KW"/>
</dbReference>
<keyword evidence="4" id="KW-0479">Metal-binding</keyword>
<dbReference type="PRINTS" id="PR00476">
    <property type="entry name" value="PHFRCTKINASE"/>
</dbReference>
<dbReference type="InterPro" id="IPR035966">
    <property type="entry name" value="PKF_sf"/>
</dbReference>
<keyword evidence="9" id="KW-0324">Glycolysis</keyword>
<dbReference type="STRING" id="1157962.A0A250WVD7"/>
<dbReference type="SUPFAM" id="SSF53784">
    <property type="entry name" value="Phosphofructokinase"/>
    <property type="match status" value="1"/>
</dbReference>
<dbReference type="InterPro" id="IPR000023">
    <property type="entry name" value="Phosphofructokinase_dom"/>
</dbReference>
<evidence type="ECO:0000256" key="7">
    <source>
        <dbReference type="ARBA" id="ARBA00022840"/>
    </source>
</evidence>